<keyword evidence="2" id="KW-1185">Reference proteome</keyword>
<dbReference type="Gene3D" id="3.40.50.300">
    <property type="entry name" value="P-loop containing nucleotide triphosphate hydrolases"/>
    <property type="match status" value="1"/>
</dbReference>
<protein>
    <submittedName>
        <fullName evidence="1">Uncharacterized protein</fullName>
    </submittedName>
</protein>
<dbReference type="SUPFAM" id="SSF52540">
    <property type="entry name" value="P-loop containing nucleoside triphosphate hydrolases"/>
    <property type="match status" value="1"/>
</dbReference>
<dbReference type="InterPro" id="IPR048444">
    <property type="entry name" value="DNMK"/>
</dbReference>
<evidence type="ECO:0000313" key="1">
    <source>
        <dbReference type="EMBL" id="MDC0721677.1"/>
    </source>
</evidence>
<sequence length="190" mass="21040">MVSATRNPLYLCLCGLSGAGKDTVGDHLERAHGFHRVAIADPLKRHVQQLFDLSEDQLWGEQRNTPHARLGRTPRELYQLFGDMCRGLDPEIWIRLWCDAVRTALAGGHSVICTDLRTLPELQAARARGARVWRVLRPGAGAPGRAGEHPTERALAELADDQFDRCIRNDGDLGHLHRTIASALAAEELT</sequence>
<comment type="caution">
    <text evidence="1">The sequence shown here is derived from an EMBL/GenBank/DDBJ whole genome shotgun (WGS) entry which is preliminary data.</text>
</comment>
<dbReference type="Proteomes" id="UP001221686">
    <property type="component" value="Unassembled WGS sequence"/>
</dbReference>
<accession>A0ABT5E727</accession>
<evidence type="ECO:0000313" key="2">
    <source>
        <dbReference type="Proteomes" id="UP001221686"/>
    </source>
</evidence>
<reference evidence="1 2" key="1">
    <citation type="submission" date="2022-11" db="EMBL/GenBank/DDBJ databases">
        <title>Minimal conservation of predation-associated metabolite biosynthetic gene clusters underscores biosynthetic potential of Myxococcota including descriptions for ten novel species: Archangium lansinium sp. nov., Myxococcus landrumus sp. nov., Nannocystis bai.</title>
        <authorList>
            <person name="Ahearne A."/>
            <person name="Stevens C."/>
            <person name="Dowd S."/>
        </authorList>
    </citation>
    <scope>NUCLEOTIDE SEQUENCE [LARGE SCALE GENOMIC DNA]</scope>
    <source>
        <strain evidence="1 2">BB15-2</strain>
    </source>
</reference>
<dbReference type="EMBL" id="JAQNDL010000003">
    <property type="protein sequence ID" value="MDC0721677.1"/>
    <property type="molecule type" value="Genomic_DNA"/>
</dbReference>
<organism evidence="1 2">
    <name type="scientific">Nannocystis bainbridge</name>
    <dbReference type="NCBI Taxonomy" id="2995303"/>
    <lineage>
        <taxon>Bacteria</taxon>
        <taxon>Pseudomonadati</taxon>
        <taxon>Myxococcota</taxon>
        <taxon>Polyangia</taxon>
        <taxon>Nannocystales</taxon>
        <taxon>Nannocystaceae</taxon>
        <taxon>Nannocystis</taxon>
    </lineage>
</organism>
<proteinExistence type="predicted"/>
<gene>
    <name evidence="1" type="ORF">POL25_32510</name>
</gene>
<dbReference type="RefSeq" id="WP_272090182.1">
    <property type="nucleotide sequence ID" value="NZ_JAQNDL010000003.1"/>
</dbReference>
<dbReference type="Pfam" id="PF21448">
    <property type="entry name" value="DNMK"/>
    <property type="match status" value="1"/>
</dbReference>
<dbReference type="InterPro" id="IPR027417">
    <property type="entry name" value="P-loop_NTPase"/>
</dbReference>
<name>A0ABT5E727_9BACT</name>